<dbReference type="InterPro" id="IPR033729">
    <property type="entry name" value="SerRS_core"/>
</dbReference>
<dbReference type="GO" id="GO:0004828">
    <property type="term" value="F:serine-tRNA ligase activity"/>
    <property type="evidence" value="ECO:0007669"/>
    <property type="project" value="UniProtKB-UniRule"/>
</dbReference>
<comment type="subcellular location">
    <subcellularLocation>
        <location evidence="1">Cytoplasm</location>
    </subcellularLocation>
</comment>
<dbReference type="CDD" id="cd00770">
    <property type="entry name" value="SerRS_core"/>
    <property type="match status" value="1"/>
</dbReference>
<evidence type="ECO:0000256" key="16">
    <source>
        <dbReference type="PIRSR" id="PIRSR001529-2"/>
    </source>
</evidence>
<dbReference type="Gene3D" id="3.30.930.10">
    <property type="entry name" value="Bira Bifunctional Protein, Domain 2"/>
    <property type="match status" value="1"/>
</dbReference>
<accession>A0A0G1YJK2</accession>
<protein>
    <recommendedName>
        <fullName evidence="11 14">Serine--tRNA ligase</fullName>
        <ecNumber evidence="4 14">6.1.1.11</ecNumber>
    </recommendedName>
</protein>
<keyword evidence="10" id="KW-0030">Aminoacyl-tRNA synthetase</keyword>
<organism evidence="19 20">
    <name type="scientific">Candidatus Kaiserbacteria bacterium GW2011_GWC2_49_12</name>
    <dbReference type="NCBI Taxonomy" id="1618675"/>
    <lineage>
        <taxon>Bacteria</taxon>
        <taxon>Candidatus Kaiseribacteriota</taxon>
    </lineage>
</organism>
<keyword evidence="6 19" id="KW-0436">Ligase</keyword>
<evidence type="ECO:0000256" key="12">
    <source>
        <dbReference type="ARBA" id="ARBA00047929"/>
    </source>
</evidence>
<keyword evidence="8 16" id="KW-0067">ATP-binding</keyword>
<feature type="site" description="Important for serine binding" evidence="15">
    <location>
        <position position="398"/>
    </location>
</feature>
<feature type="binding site" evidence="15">
    <location>
        <position position="396"/>
    </location>
    <ligand>
        <name>L-serine</name>
        <dbReference type="ChEBI" id="CHEBI:33384"/>
    </ligand>
</feature>
<evidence type="ECO:0000256" key="5">
    <source>
        <dbReference type="ARBA" id="ARBA00022490"/>
    </source>
</evidence>
<feature type="binding site" evidence="15">
    <location>
        <position position="275"/>
    </location>
    <ligand>
        <name>L-serine</name>
        <dbReference type="ChEBI" id="CHEBI:33384"/>
    </ligand>
</feature>
<comment type="pathway">
    <text evidence="2">Aminoacyl-tRNA biosynthesis; selenocysteinyl-tRNA(Sec) biosynthesis; L-seryl-tRNA(Sec) from L-serine and tRNA(Sec): step 1/1.</text>
</comment>
<keyword evidence="7" id="KW-0547">Nucleotide-binding</keyword>
<dbReference type="EMBL" id="LCPV01000031">
    <property type="protein sequence ID" value="KKW06574.1"/>
    <property type="molecule type" value="Genomic_DNA"/>
</dbReference>
<reference evidence="19 20" key="1">
    <citation type="journal article" date="2015" name="Nature">
        <title>rRNA introns, odd ribosomes, and small enigmatic genomes across a large radiation of phyla.</title>
        <authorList>
            <person name="Brown C.T."/>
            <person name="Hug L.A."/>
            <person name="Thomas B.C."/>
            <person name="Sharon I."/>
            <person name="Castelle C.J."/>
            <person name="Singh A."/>
            <person name="Wilkins M.J."/>
            <person name="Williams K.H."/>
            <person name="Banfield J.F."/>
        </authorList>
    </citation>
    <scope>NUCLEOTIDE SEQUENCE [LARGE SCALE GENOMIC DNA]</scope>
</reference>
<evidence type="ECO:0000256" key="4">
    <source>
        <dbReference type="ARBA" id="ARBA00012840"/>
    </source>
</evidence>
<feature type="binding site" evidence="15">
    <location>
        <position position="244"/>
    </location>
    <ligand>
        <name>L-serine</name>
        <dbReference type="ChEBI" id="CHEBI:33384"/>
    </ligand>
</feature>
<dbReference type="Gene3D" id="1.10.287.40">
    <property type="entry name" value="Serine-tRNA synthetase, tRNA binding domain"/>
    <property type="match status" value="1"/>
</dbReference>
<dbReference type="InterPro" id="IPR045864">
    <property type="entry name" value="aa-tRNA-synth_II/BPL/LPL"/>
</dbReference>
<evidence type="ECO:0000256" key="14">
    <source>
        <dbReference type="NCBIfam" id="TIGR00414"/>
    </source>
</evidence>
<dbReference type="EC" id="6.1.1.11" evidence="4 14"/>
<sequence>MLDIKFIRDNKDVVIAGAKKKHIKVDIDRLLQVDDKRRALQVSIDEKRAEQNNASVAIAGAKDGAEKQGLISRMQNVKETLRLEEESMQEIMKEWRDLMLQVPNVPDMTVSEGESDADNKEVRRWPDPSGSSRAESREVEDGGLPKFDFPTRSHTELLLMHDMADYERGAKVAGFRGYFLKNDGARLVWALERFVIERFVNREGFIPAIVPSLVRREPFIGTGYLPQSEDDLYKTQDGDYLAGTAEVATMGYYMDEVLDKKDLPIKFFSFSPCFRREAGSHGKDTKGIFRIHEFLKYEQVVLCEASHEESVKHHEDLTKNSEELLKELKLPYRVVINCGADLGLGQVKKYDIEVWMPSEGKYRETHSSSYFHDFQTRRLNIRYRDGETLRYVHSLNNTALAVPRIVTQIVENYQNKDGSITVPEVLRNYVGKEKIGKSN</sequence>
<dbReference type="Pfam" id="PF00587">
    <property type="entry name" value="tRNA-synt_2b"/>
    <property type="match status" value="1"/>
</dbReference>
<dbReference type="PANTHER" id="PTHR43697:SF1">
    <property type="entry name" value="SERINE--TRNA LIGASE"/>
    <property type="match status" value="1"/>
</dbReference>
<dbReference type="InterPro" id="IPR002317">
    <property type="entry name" value="Ser-tRNA-ligase_type_1"/>
</dbReference>
<evidence type="ECO:0000313" key="19">
    <source>
        <dbReference type="EMBL" id="KKW06574.1"/>
    </source>
</evidence>
<dbReference type="SUPFAM" id="SSF46589">
    <property type="entry name" value="tRNA-binding arm"/>
    <property type="match status" value="1"/>
</dbReference>
<evidence type="ECO:0000256" key="1">
    <source>
        <dbReference type="ARBA" id="ARBA00004496"/>
    </source>
</evidence>
<evidence type="ECO:0000256" key="10">
    <source>
        <dbReference type="ARBA" id="ARBA00023146"/>
    </source>
</evidence>
<dbReference type="PRINTS" id="PR00981">
    <property type="entry name" value="TRNASYNTHSER"/>
</dbReference>
<dbReference type="InterPro" id="IPR042103">
    <property type="entry name" value="SerRS_1_N_sf"/>
</dbReference>
<evidence type="ECO:0000256" key="6">
    <source>
        <dbReference type="ARBA" id="ARBA00022598"/>
    </source>
</evidence>
<feature type="binding site" evidence="15">
    <location>
        <position position="298"/>
    </location>
    <ligand>
        <name>L-serine</name>
        <dbReference type="ChEBI" id="CHEBI:33384"/>
    </ligand>
</feature>
<dbReference type="NCBIfam" id="TIGR00414">
    <property type="entry name" value="serS"/>
    <property type="match status" value="1"/>
</dbReference>
<dbReference type="GO" id="GO:0005524">
    <property type="term" value="F:ATP binding"/>
    <property type="evidence" value="ECO:0007669"/>
    <property type="project" value="UniProtKB-KW"/>
</dbReference>
<dbReference type="PATRIC" id="fig|1618675.3.peg.437"/>
<dbReference type="PIRSF" id="PIRSF001529">
    <property type="entry name" value="Ser-tRNA-synth_IIa"/>
    <property type="match status" value="1"/>
</dbReference>
<evidence type="ECO:0000256" key="8">
    <source>
        <dbReference type="ARBA" id="ARBA00022840"/>
    </source>
</evidence>
<proteinExistence type="inferred from homology"/>
<comment type="similarity">
    <text evidence="3">Belongs to the class-II aminoacyl-tRNA synthetase family. Type-1 seryl-tRNA synthetase subfamily.</text>
</comment>
<feature type="binding site" evidence="16">
    <location>
        <begin position="275"/>
        <end position="277"/>
    </location>
    <ligand>
        <name>ATP</name>
        <dbReference type="ChEBI" id="CHEBI:30616"/>
    </ligand>
</feature>
<evidence type="ECO:0000256" key="9">
    <source>
        <dbReference type="ARBA" id="ARBA00022917"/>
    </source>
</evidence>
<dbReference type="Pfam" id="PF02403">
    <property type="entry name" value="Seryl_tRNA_N"/>
    <property type="match status" value="1"/>
</dbReference>
<keyword evidence="9" id="KW-0648">Protein biosynthesis</keyword>
<evidence type="ECO:0000256" key="3">
    <source>
        <dbReference type="ARBA" id="ARBA00010728"/>
    </source>
</evidence>
<name>A0A0G1YJK2_9BACT</name>
<dbReference type="InterPro" id="IPR015866">
    <property type="entry name" value="Ser-tRNA-synth_1_N"/>
</dbReference>
<gene>
    <name evidence="19" type="ORF">UY39_C0031G0006</name>
</gene>
<feature type="compositionally biased region" description="Basic and acidic residues" evidence="17">
    <location>
        <begin position="117"/>
        <end position="126"/>
    </location>
</feature>
<dbReference type="InterPro" id="IPR010978">
    <property type="entry name" value="tRNA-bd_arm"/>
</dbReference>
<evidence type="ECO:0000256" key="7">
    <source>
        <dbReference type="ARBA" id="ARBA00022741"/>
    </source>
</evidence>
<dbReference type="Proteomes" id="UP000034589">
    <property type="component" value="Unassembled WGS sequence"/>
</dbReference>
<evidence type="ECO:0000256" key="15">
    <source>
        <dbReference type="PIRSR" id="PIRSR001529-1"/>
    </source>
</evidence>
<evidence type="ECO:0000256" key="17">
    <source>
        <dbReference type="SAM" id="MobiDB-lite"/>
    </source>
</evidence>
<feature type="binding site" evidence="16">
    <location>
        <begin position="364"/>
        <end position="367"/>
    </location>
    <ligand>
        <name>ATP</name>
        <dbReference type="ChEBI" id="CHEBI:30616"/>
    </ligand>
</feature>
<dbReference type="PROSITE" id="PS50862">
    <property type="entry name" value="AA_TRNA_LIGASE_II"/>
    <property type="match status" value="1"/>
</dbReference>
<dbReference type="AlphaFoldDB" id="A0A0G1YJK2"/>
<keyword evidence="5" id="KW-0963">Cytoplasm</keyword>
<dbReference type="SUPFAM" id="SSF55681">
    <property type="entry name" value="Class II aaRS and biotin synthetases"/>
    <property type="match status" value="1"/>
</dbReference>
<dbReference type="InterPro" id="IPR002314">
    <property type="entry name" value="aa-tRNA-synt_IIb"/>
</dbReference>
<evidence type="ECO:0000259" key="18">
    <source>
        <dbReference type="PROSITE" id="PS50862"/>
    </source>
</evidence>
<feature type="domain" description="Aminoacyl-transfer RNA synthetases class-II family profile" evidence="18">
    <location>
        <begin position="148"/>
        <end position="423"/>
    </location>
</feature>
<dbReference type="InterPro" id="IPR006195">
    <property type="entry name" value="aa-tRNA-synth_II"/>
</dbReference>
<comment type="caution">
    <text evidence="19">The sequence shown here is derived from an EMBL/GenBank/DDBJ whole genome shotgun (WGS) entry which is preliminary data.</text>
</comment>
<evidence type="ECO:0000256" key="13">
    <source>
        <dbReference type="ARBA" id="ARBA00048823"/>
    </source>
</evidence>
<feature type="region of interest" description="Disordered" evidence="17">
    <location>
        <begin position="107"/>
        <end position="146"/>
    </location>
</feature>
<comment type="catalytic activity">
    <reaction evidence="12">
        <text>tRNA(Sec) + L-serine + ATP = L-seryl-tRNA(Sec) + AMP + diphosphate + H(+)</text>
        <dbReference type="Rhea" id="RHEA:42580"/>
        <dbReference type="Rhea" id="RHEA-COMP:9742"/>
        <dbReference type="Rhea" id="RHEA-COMP:10128"/>
        <dbReference type="ChEBI" id="CHEBI:15378"/>
        <dbReference type="ChEBI" id="CHEBI:30616"/>
        <dbReference type="ChEBI" id="CHEBI:33019"/>
        <dbReference type="ChEBI" id="CHEBI:33384"/>
        <dbReference type="ChEBI" id="CHEBI:78442"/>
        <dbReference type="ChEBI" id="CHEBI:78533"/>
        <dbReference type="ChEBI" id="CHEBI:456215"/>
        <dbReference type="EC" id="6.1.1.11"/>
    </reaction>
</comment>
<evidence type="ECO:0000256" key="11">
    <source>
        <dbReference type="ARBA" id="ARBA00039158"/>
    </source>
</evidence>
<evidence type="ECO:0000313" key="20">
    <source>
        <dbReference type="Proteomes" id="UP000034589"/>
    </source>
</evidence>
<comment type="catalytic activity">
    <reaction evidence="13">
        <text>tRNA(Ser) + L-serine + ATP = L-seryl-tRNA(Ser) + AMP + diphosphate + H(+)</text>
        <dbReference type="Rhea" id="RHEA:12292"/>
        <dbReference type="Rhea" id="RHEA-COMP:9669"/>
        <dbReference type="Rhea" id="RHEA-COMP:9703"/>
        <dbReference type="ChEBI" id="CHEBI:15378"/>
        <dbReference type="ChEBI" id="CHEBI:30616"/>
        <dbReference type="ChEBI" id="CHEBI:33019"/>
        <dbReference type="ChEBI" id="CHEBI:33384"/>
        <dbReference type="ChEBI" id="CHEBI:78442"/>
        <dbReference type="ChEBI" id="CHEBI:78533"/>
        <dbReference type="ChEBI" id="CHEBI:456215"/>
        <dbReference type="EC" id="6.1.1.11"/>
    </reaction>
</comment>
<dbReference type="GO" id="GO:0006434">
    <property type="term" value="P:seryl-tRNA aminoacylation"/>
    <property type="evidence" value="ECO:0007669"/>
    <property type="project" value="UniProtKB-UniRule"/>
</dbReference>
<dbReference type="PANTHER" id="PTHR43697">
    <property type="entry name" value="SERYL-TRNA SYNTHETASE"/>
    <property type="match status" value="1"/>
</dbReference>
<dbReference type="GO" id="GO:0005737">
    <property type="term" value="C:cytoplasm"/>
    <property type="evidence" value="ECO:0007669"/>
    <property type="project" value="UniProtKB-SubCell"/>
</dbReference>
<evidence type="ECO:0000256" key="2">
    <source>
        <dbReference type="ARBA" id="ARBA00005045"/>
    </source>
</evidence>